<keyword evidence="7" id="KW-1185">Reference proteome</keyword>
<dbReference type="RefSeq" id="WP_125096686.1">
    <property type="nucleotide sequence ID" value="NZ_RRUE01000002.1"/>
</dbReference>
<dbReference type="Gene3D" id="1.10.10.10">
    <property type="entry name" value="Winged helix-like DNA-binding domain superfamily/Winged helix DNA-binding domain"/>
    <property type="match status" value="1"/>
</dbReference>
<evidence type="ECO:0000313" key="6">
    <source>
        <dbReference type="EMBL" id="RRN44494.1"/>
    </source>
</evidence>
<accession>A0A426FPA1</accession>
<dbReference type="GO" id="GO:0003700">
    <property type="term" value="F:DNA-binding transcription factor activity"/>
    <property type="evidence" value="ECO:0007669"/>
    <property type="project" value="TreeGrafter"/>
</dbReference>
<dbReference type="EMBL" id="RRUE01000002">
    <property type="protein sequence ID" value="RRN44494.1"/>
    <property type="molecule type" value="Genomic_DNA"/>
</dbReference>
<dbReference type="SMART" id="SM00419">
    <property type="entry name" value="HTH_CRP"/>
    <property type="match status" value="1"/>
</dbReference>
<keyword evidence="1" id="KW-0805">Transcription regulation</keyword>
<dbReference type="PANTHER" id="PTHR24567:SF75">
    <property type="entry name" value="FUMARATE AND NITRATE REDUCTION REGULATORY PROTEIN"/>
    <property type="match status" value="1"/>
</dbReference>
<feature type="domain" description="Cyclic nucleotide-binding" evidence="4">
    <location>
        <begin position="35"/>
        <end position="109"/>
    </location>
</feature>
<dbReference type="SMART" id="SM00100">
    <property type="entry name" value="cNMP"/>
    <property type="match status" value="1"/>
</dbReference>
<evidence type="ECO:0000259" key="4">
    <source>
        <dbReference type="PROSITE" id="PS50042"/>
    </source>
</evidence>
<dbReference type="InterPro" id="IPR036390">
    <property type="entry name" value="WH_DNA-bd_sf"/>
</dbReference>
<keyword evidence="2" id="KW-0238">DNA-binding</keyword>
<name>A0A426FPA1_9BURK</name>
<evidence type="ECO:0000259" key="5">
    <source>
        <dbReference type="PROSITE" id="PS51063"/>
    </source>
</evidence>
<dbReference type="PROSITE" id="PS51257">
    <property type="entry name" value="PROKAR_LIPOPROTEIN"/>
    <property type="match status" value="1"/>
</dbReference>
<dbReference type="Pfam" id="PF00027">
    <property type="entry name" value="cNMP_binding"/>
    <property type="match status" value="1"/>
</dbReference>
<dbReference type="InterPro" id="IPR000595">
    <property type="entry name" value="cNMP-bd_dom"/>
</dbReference>
<dbReference type="GO" id="GO:0005829">
    <property type="term" value="C:cytosol"/>
    <property type="evidence" value="ECO:0007669"/>
    <property type="project" value="TreeGrafter"/>
</dbReference>
<evidence type="ECO:0000256" key="3">
    <source>
        <dbReference type="ARBA" id="ARBA00023163"/>
    </source>
</evidence>
<dbReference type="PANTHER" id="PTHR24567">
    <property type="entry name" value="CRP FAMILY TRANSCRIPTIONAL REGULATORY PROTEIN"/>
    <property type="match status" value="1"/>
</dbReference>
<dbReference type="PROSITE" id="PS50042">
    <property type="entry name" value="CNMP_BINDING_3"/>
    <property type="match status" value="1"/>
</dbReference>
<protein>
    <submittedName>
        <fullName evidence="6">Fumarate/nitrate reduction transcriptional regulator Fnr</fullName>
    </submittedName>
</protein>
<dbReference type="InterPro" id="IPR036388">
    <property type="entry name" value="WH-like_DNA-bd_sf"/>
</dbReference>
<reference evidence="6 7" key="1">
    <citation type="submission" date="2018-11" db="EMBL/GenBank/DDBJ databases">
        <title>Genome sequencing of Lautropia sp. KCOM 2505 (= ChDC F240).</title>
        <authorList>
            <person name="Kook J.-K."/>
            <person name="Park S.-N."/>
            <person name="Lim Y.K."/>
        </authorList>
    </citation>
    <scope>NUCLEOTIDE SEQUENCE [LARGE SCALE GENOMIC DNA]</scope>
    <source>
        <strain evidence="6 7">KCOM 2505</strain>
    </source>
</reference>
<dbReference type="GO" id="GO:0003677">
    <property type="term" value="F:DNA binding"/>
    <property type="evidence" value="ECO:0007669"/>
    <property type="project" value="UniProtKB-KW"/>
</dbReference>
<comment type="caution">
    <text evidence="6">The sequence shown here is derived from an EMBL/GenBank/DDBJ whole genome shotgun (WGS) entry which is preliminary data.</text>
</comment>
<feature type="domain" description="HTH crp-type" evidence="5">
    <location>
        <begin position="169"/>
        <end position="242"/>
    </location>
</feature>
<dbReference type="Proteomes" id="UP000270261">
    <property type="component" value="Unassembled WGS sequence"/>
</dbReference>
<gene>
    <name evidence="6" type="ORF">EHV23_14505</name>
</gene>
<evidence type="ECO:0000256" key="2">
    <source>
        <dbReference type="ARBA" id="ARBA00023125"/>
    </source>
</evidence>
<dbReference type="PROSITE" id="PS51063">
    <property type="entry name" value="HTH_CRP_2"/>
    <property type="match status" value="1"/>
</dbReference>
<dbReference type="OrthoDB" id="7643467at2"/>
<dbReference type="NCBIfam" id="NF008365">
    <property type="entry name" value="PRK11161.1"/>
    <property type="match status" value="1"/>
</dbReference>
<dbReference type="CDD" id="cd00092">
    <property type="entry name" value="HTH_CRP"/>
    <property type="match status" value="1"/>
</dbReference>
<evidence type="ECO:0000256" key="1">
    <source>
        <dbReference type="ARBA" id="ARBA00023015"/>
    </source>
</evidence>
<dbReference type="InterPro" id="IPR050397">
    <property type="entry name" value="Env_Response_Regulators"/>
</dbReference>
<dbReference type="Gene3D" id="2.60.120.10">
    <property type="entry name" value="Jelly Rolls"/>
    <property type="match status" value="1"/>
</dbReference>
<dbReference type="CDD" id="cd00038">
    <property type="entry name" value="CAP_ED"/>
    <property type="match status" value="1"/>
</dbReference>
<sequence length="283" mass="31877">MKNVYPAEFPASAQAAATPAASSSCVSCSMHDLCLVEGLSAPEIEKLSGMVKTRRRVRRGSYLYKAGDPFEAIYPIRAGFFKSRVLSPDGREQIIGFPMPGDVLGFDAISRGSFHSDAVALEDADVCVVPFSELESIGRQFPPLQQRVHRIISREIVRDQGLMMLLGTMRAEERIGAFLLELSRRFMRRGFSSSQFILRMTREEIGNYLGLKLETVSRTLSRLQEQGVISVEQRKMQIISHERLRVLSGVPETRQMLDMTPEGARRMAMMRMHEPWSESQSSQ</sequence>
<dbReference type="SUPFAM" id="SSF46785">
    <property type="entry name" value="Winged helix' DNA-binding domain"/>
    <property type="match status" value="1"/>
</dbReference>
<organism evidence="6 7">
    <name type="scientific">Lautropia dentalis</name>
    <dbReference type="NCBI Taxonomy" id="2490857"/>
    <lineage>
        <taxon>Bacteria</taxon>
        <taxon>Pseudomonadati</taxon>
        <taxon>Pseudomonadota</taxon>
        <taxon>Betaproteobacteria</taxon>
        <taxon>Burkholderiales</taxon>
        <taxon>Burkholderiaceae</taxon>
        <taxon>Lautropia</taxon>
    </lineage>
</organism>
<dbReference type="InterPro" id="IPR012318">
    <property type="entry name" value="HTH_CRP"/>
</dbReference>
<dbReference type="InterPro" id="IPR014710">
    <property type="entry name" value="RmlC-like_jellyroll"/>
</dbReference>
<dbReference type="InterPro" id="IPR018490">
    <property type="entry name" value="cNMP-bd_dom_sf"/>
</dbReference>
<dbReference type="Pfam" id="PF13545">
    <property type="entry name" value="HTH_Crp_2"/>
    <property type="match status" value="1"/>
</dbReference>
<keyword evidence="3" id="KW-0804">Transcription</keyword>
<proteinExistence type="predicted"/>
<evidence type="ECO:0000313" key="7">
    <source>
        <dbReference type="Proteomes" id="UP000270261"/>
    </source>
</evidence>
<dbReference type="AlphaFoldDB" id="A0A426FPA1"/>
<dbReference type="SUPFAM" id="SSF51206">
    <property type="entry name" value="cAMP-binding domain-like"/>
    <property type="match status" value="1"/>
</dbReference>
<dbReference type="FunFam" id="1.10.10.10:FF:000028">
    <property type="entry name" value="Fumarate/nitrate reduction transcriptional regulator Fnr"/>
    <property type="match status" value="1"/>
</dbReference>
<dbReference type="PRINTS" id="PR00034">
    <property type="entry name" value="HTHCRP"/>
</dbReference>